<evidence type="ECO:0000313" key="3">
    <source>
        <dbReference type="Proteomes" id="UP000093514"/>
    </source>
</evidence>
<dbReference type="OrthoDB" id="9968122at2"/>
<gene>
    <name evidence="2" type="ORF">U472_13025</name>
</gene>
<evidence type="ECO:0000313" key="2">
    <source>
        <dbReference type="EMBL" id="OCL25276.1"/>
    </source>
</evidence>
<evidence type="ECO:0000256" key="1">
    <source>
        <dbReference type="SAM" id="Phobius"/>
    </source>
</evidence>
<dbReference type="RefSeq" id="WP_068719188.1">
    <property type="nucleotide sequence ID" value="NZ_LWDV01000010.1"/>
</dbReference>
<evidence type="ECO:0008006" key="4">
    <source>
        <dbReference type="Google" id="ProtNLM"/>
    </source>
</evidence>
<keyword evidence="1" id="KW-0812">Transmembrane</keyword>
<reference evidence="3" key="1">
    <citation type="submission" date="2016-07" db="EMBL/GenBank/DDBJ databases">
        <authorList>
            <person name="Florea S."/>
            <person name="Webb J.S."/>
            <person name="Jaromczyk J."/>
            <person name="Schardl C.L."/>
        </authorList>
    </citation>
    <scope>NUCLEOTIDE SEQUENCE [LARGE SCALE GENOMIC DNA]</scope>
    <source>
        <strain evidence="3">Z6</strain>
    </source>
</reference>
<proteinExistence type="predicted"/>
<name>A0A1C0A593_9FIRM</name>
<reference evidence="2 3" key="2">
    <citation type="submission" date="2016-08" db="EMBL/GenBank/DDBJ databases">
        <title>Orenia metallireducens sp. nov. strain Z6, a Novel Metal-reducing Firmicute from the Deep Subsurface.</title>
        <authorList>
            <person name="Maxim B.I."/>
            <person name="Kenneth K."/>
            <person name="Flynn T.M."/>
            <person name="Oloughlin E.J."/>
            <person name="Locke R.A."/>
            <person name="Weber J.R."/>
            <person name="Egan S.M."/>
            <person name="Mackie R.I."/>
            <person name="Cann I.K."/>
        </authorList>
    </citation>
    <scope>NUCLEOTIDE SEQUENCE [LARGE SCALE GENOMIC DNA]</scope>
    <source>
        <strain evidence="2 3">Z6</strain>
    </source>
</reference>
<organism evidence="2 3">
    <name type="scientific">Orenia metallireducens</name>
    <dbReference type="NCBI Taxonomy" id="1413210"/>
    <lineage>
        <taxon>Bacteria</taxon>
        <taxon>Bacillati</taxon>
        <taxon>Bacillota</taxon>
        <taxon>Clostridia</taxon>
        <taxon>Halanaerobiales</taxon>
        <taxon>Halobacteroidaceae</taxon>
        <taxon>Orenia</taxon>
    </lineage>
</organism>
<sequence length="192" mass="21202">MYLIALLILAMAVSLDSFSYGMIYKTYNIKVKGISLLLLSLSGWVTLILFGAIGELLAILLPIILAKTIAIIALLICSVVILKDIVTYKRGTLRGVSGEGQSFYMLGDKSNYDNFSKLIYYPLISKELREMKILEGLSLGVIMNLDGGVVMLVLGIMKGEIILPSIIFTLLCLNSYKLGNILVKKDFINRLK</sequence>
<dbReference type="Proteomes" id="UP000093514">
    <property type="component" value="Unassembled WGS sequence"/>
</dbReference>
<dbReference type="AlphaFoldDB" id="A0A1C0A593"/>
<feature type="transmembrane region" description="Helical" evidence="1">
    <location>
        <begin position="36"/>
        <end position="53"/>
    </location>
</feature>
<feature type="transmembrane region" description="Helical" evidence="1">
    <location>
        <begin position="136"/>
        <end position="156"/>
    </location>
</feature>
<protein>
    <recommendedName>
        <fullName evidence="4">Sporulation protein YtaF</fullName>
    </recommendedName>
</protein>
<feature type="transmembrane region" description="Helical" evidence="1">
    <location>
        <begin position="162"/>
        <end position="183"/>
    </location>
</feature>
<accession>A0A1C0A593</accession>
<keyword evidence="3" id="KW-1185">Reference proteome</keyword>
<keyword evidence="1" id="KW-1133">Transmembrane helix</keyword>
<feature type="transmembrane region" description="Helical" evidence="1">
    <location>
        <begin position="59"/>
        <end position="82"/>
    </location>
</feature>
<feature type="transmembrane region" description="Helical" evidence="1">
    <location>
        <begin position="6"/>
        <end position="24"/>
    </location>
</feature>
<dbReference type="EMBL" id="LWDV01000010">
    <property type="protein sequence ID" value="OCL25276.1"/>
    <property type="molecule type" value="Genomic_DNA"/>
</dbReference>
<keyword evidence="1" id="KW-0472">Membrane</keyword>
<comment type="caution">
    <text evidence="2">The sequence shown here is derived from an EMBL/GenBank/DDBJ whole genome shotgun (WGS) entry which is preliminary data.</text>
</comment>